<dbReference type="Proteomes" id="UP000887565">
    <property type="component" value="Unplaced"/>
</dbReference>
<sequence length="101" mass="10063">MSAPLVIHLFDLHGNFPMQLAINRVPNIPLGCATAGCVGGGTMTTTAAACVAAVSKAGCFALTTSAGACGCVITCPVPPACAVWVIAGRFKGTLEINSLAE</sequence>
<reference evidence="2" key="1">
    <citation type="submission" date="2022-11" db="UniProtKB">
        <authorList>
            <consortium name="WormBaseParasite"/>
        </authorList>
    </citation>
    <scope>IDENTIFICATION</scope>
</reference>
<evidence type="ECO:0000313" key="2">
    <source>
        <dbReference type="WBParaSite" id="nRc.2.0.1.t39596-RA"/>
    </source>
</evidence>
<accession>A0A915KLE9</accession>
<dbReference type="WBParaSite" id="nRc.2.0.1.t39596-RA">
    <property type="protein sequence ID" value="nRc.2.0.1.t39596-RA"/>
    <property type="gene ID" value="nRc.2.0.1.g39596"/>
</dbReference>
<keyword evidence="1" id="KW-1185">Reference proteome</keyword>
<evidence type="ECO:0000313" key="1">
    <source>
        <dbReference type="Proteomes" id="UP000887565"/>
    </source>
</evidence>
<organism evidence="1 2">
    <name type="scientific">Romanomermis culicivorax</name>
    <name type="common">Nematode worm</name>
    <dbReference type="NCBI Taxonomy" id="13658"/>
    <lineage>
        <taxon>Eukaryota</taxon>
        <taxon>Metazoa</taxon>
        <taxon>Ecdysozoa</taxon>
        <taxon>Nematoda</taxon>
        <taxon>Enoplea</taxon>
        <taxon>Dorylaimia</taxon>
        <taxon>Mermithida</taxon>
        <taxon>Mermithoidea</taxon>
        <taxon>Mermithidae</taxon>
        <taxon>Romanomermis</taxon>
    </lineage>
</organism>
<dbReference type="AlphaFoldDB" id="A0A915KLE9"/>
<name>A0A915KLE9_ROMCU</name>
<proteinExistence type="predicted"/>
<protein>
    <submittedName>
        <fullName evidence="2">Uncharacterized protein</fullName>
    </submittedName>
</protein>